<feature type="transmembrane region" description="Helical" evidence="8">
    <location>
        <begin position="308"/>
        <end position="328"/>
    </location>
</feature>
<feature type="transmembrane region" description="Helical" evidence="8">
    <location>
        <begin position="256"/>
        <end position="276"/>
    </location>
</feature>
<sequence length="349" mass="35816">MTLLVNHDDAQIGLDEETKDSAQIRALVFVRDRGIVVLWIALIIAFSIWASPYFGTWDNAVLIANAAAVAALYAAGVGVGVMSGSLDISIPGVAALAGVVCGKLVSSQGSVWLGIVVALLVGVTFGIINGLIALRGYNPLIITIGTLSVTSGLASVVAGGYAIPGLTQLTFMGSSRYLGIPAPVWIVMVLYVVLTLFITQTRHGLRIMAVGGNMEAVRRSGIHSNVYRVLGFAIGSFCAALGGLVSTAVATEADPSASPGIIFTALTAVALSGVALTGGRGSLPRVLVGALILATISNALTIKGIQPYWSTVVTGLLLLFALGMESSVKAAVERRLMNAASASAHSGRQ</sequence>
<keyword evidence="10" id="KW-1185">Reference proteome</keyword>
<dbReference type="CDD" id="cd06579">
    <property type="entry name" value="TM_PBP1_transp_AraH_like"/>
    <property type="match status" value="1"/>
</dbReference>
<dbReference type="RefSeq" id="WP_344400022.1">
    <property type="nucleotide sequence ID" value="NZ_BAAASG010000006.1"/>
</dbReference>
<evidence type="ECO:0000256" key="4">
    <source>
        <dbReference type="ARBA" id="ARBA00022519"/>
    </source>
</evidence>
<reference evidence="10" key="1">
    <citation type="journal article" date="2019" name="Int. J. Syst. Evol. Microbiol.">
        <title>The Global Catalogue of Microorganisms (GCM) 10K type strain sequencing project: providing services to taxonomists for standard genome sequencing and annotation.</title>
        <authorList>
            <consortium name="The Broad Institute Genomics Platform"/>
            <consortium name="The Broad Institute Genome Sequencing Center for Infectious Disease"/>
            <person name="Wu L."/>
            <person name="Ma J."/>
        </authorList>
    </citation>
    <scope>NUCLEOTIDE SEQUENCE [LARGE SCALE GENOMIC DNA]</scope>
    <source>
        <strain evidence="10">JCM 4395</strain>
    </source>
</reference>
<keyword evidence="5 8" id="KW-0812">Transmembrane</keyword>
<organism evidence="9 10">
    <name type="scientific">Streptomyces longisporus</name>
    <dbReference type="NCBI Taxonomy" id="1948"/>
    <lineage>
        <taxon>Bacteria</taxon>
        <taxon>Bacillati</taxon>
        <taxon>Actinomycetota</taxon>
        <taxon>Actinomycetes</taxon>
        <taxon>Kitasatosporales</taxon>
        <taxon>Streptomycetaceae</taxon>
        <taxon>Streptomyces</taxon>
    </lineage>
</organism>
<keyword evidence="2" id="KW-0813">Transport</keyword>
<feature type="transmembrane region" description="Helical" evidence="8">
    <location>
        <begin position="140"/>
        <end position="163"/>
    </location>
</feature>
<evidence type="ECO:0000256" key="6">
    <source>
        <dbReference type="ARBA" id="ARBA00022989"/>
    </source>
</evidence>
<dbReference type="EMBL" id="BAAASG010000006">
    <property type="protein sequence ID" value="GAA2484596.1"/>
    <property type="molecule type" value="Genomic_DNA"/>
</dbReference>
<feature type="transmembrane region" description="Helical" evidence="8">
    <location>
        <begin position="226"/>
        <end position="250"/>
    </location>
</feature>
<evidence type="ECO:0000256" key="2">
    <source>
        <dbReference type="ARBA" id="ARBA00022448"/>
    </source>
</evidence>
<dbReference type="Pfam" id="PF02653">
    <property type="entry name" value="BPD_transp_2"/>
    <property type="match status" value="1"/>
</dbReference>
<keyword evidence="6 8" id="KW-1133">Transmembrane helix</keyword>
<dbReference type="Proteomes" id="UP001501777">
    <property type="component" value="Unassembled WGS sequence"/>
</dbReference>
<name>A0ABP5YTB5_STRLO</name>
<feature type="transmembrane region" description="Helical" evidence="8">
    <location>
        <begin position="111"/>
        <end position="133"/>
    </location>
</feature>
<feature type="transmembrane region" description="Helical" evidence="8">
    <location>
        <begin position="183"/>
        <end position="205"/>
    </location>
</feature>
<feature type="transmembrane region" description="Helical" evidence="8">
    <location>
        <begin position="35"/>
        <end position="54"/>
    </location>
</feature>
<evidence type="ECO:0000313" key="10">
    <source>
        <dbReference type="Proteomes" id="UP001501777"/>
    </source>
</evidence>
<keyword evidence="7 8" id="KW-0472">Membrane</keyword>
<evidence type="ECO:0000256" key="8">
    <source>
        <dbReference type="SAM" id="Phobius"/>
    </source>
</evidence>
<comment type="caution">
    <text evidence="9">The sequence shown here is derived from an EMBL/GenBank/DDBJ whole genome shotgun (WGS) entry which is preliminary data.</text>
</comment>
<feature type="transmembrane region" description="Helical" evidence="8">
    <location>
        <begin position="283"/>
        <end position="302"/>
    </location>
</feature>
<gene>
    <name evidence="9" type="ORF">GCM10010276_22830</name>
</gene>
<accession>A0ABP5YTB5</accession>
<evidence type="ECO:0000256" key="5">
    <source>
        <dbReference type="ARBA" id="ARBA00022692"/>
    </source>
</evidence>
<protein>
    <submittedName>
        <fullName evidence="9">ABC transporter permease</fullName>
    </submittedName>
</protein>
<keyword evidence="3" id="KW-1003">Cell membrane</keyword>
<evidence type="ECO:0000256" key="1">
    <source>
        <dbReference type="ARBA" id="ARBA00004651"/>
    </source>
</evidence>
<evidence type="ECO:0000256" key="3">
    <source>
        <dbReference type="ARBA" id="ARBA00022475"/>
    </source>
</evidence>
<dbReference type="PANTHER" id="PTHR32196:SF21">
    <property type="entry name" value="ABC TRANSPORTER PERMEASE PROTEIN YPHD-RELATED"/>
    <property type="match status" value="1"/>
</dbReference>
<feature type="transmembrane region" description="Helical" evidence="8">
    <location>
        <begin position="60"/>
        <end position="81"/>
    </location>
</feature>
<dbReference type="InterPro" id="IPR001851">
    <property type="entry name" value="ABC_transp_permease"/>
</dbReference>
<evidence type="ECO:0000256" key="7">
    <source>
        <dbReference type="ARBA" id="ARBA00023136"/>
    </source>
</evidence>
<dbReference type="PANTHER" id="PTHR32196">
    <property type="entry name" value="ABC TRANSPORTER PERMEASE PROTEIN YPHD-RELATED-RELATED"/>
    <property type="match status" value="1"/>
</dbReference>
<proteinExistence type="predicted"/>
<evidence type="ECO:0000313" key="9">
    <source>
        <dbReference type="EMBL" id="GAA2484596.1"/>
    </source>
</evidence>
<keyword evidence="4" id="KW-0997">Cell inner membrane</keyword>
<comment type="subcellular location">
    <subcellularLocation>
        <location evidence="1">Cell membrane</location>
        <topology evidence="1">Multi-pass membrane protein</topology>
    </subcellularLocation>
</comment>